<gene>
    <name evidence="1" type="ORF">OTJ99_000248</name>
</gene>
<evidence type="ECO:0000313" key="1">
    <source>
        <dbReference type="EMBL" id="WAM31796.1"/>
    </source>
</evidence>
<reference evidence="1" key="1">
    <citation type="submission" date="2022-12" db="EMBL/GenBank/DDBJ databases">
        <authorList>
            <person name="Bing R.G."/>
            <person name="Willard D.J."/>
            <person name="Manesh M.J.H."/>
            <person name="Laemthong T."/>
            <person name="Crosby J.R."/>
            <person name="Kelly R.M."/>
        </authorList>
    </citation>
    <scope>NUCLEOTIDE SEQUENCE</scope>
    <source>
        <strain evidence="1">DSM 8991</strain>
    </source>
</reference>
<proteinExistence type="predicted"/>
<dbReference type="RefSeq" id="WP_235374684.1">
    <property type="nucleotide sequence ID" value="NZ_CP113864.1"/>
</dbReference>
<evidence type="ECO:0000313" key="2">
    <source>
        <dbReference type="Proteomes" id="UP001164745"/>
    </source>
</evidence>
<organism evidence="1 2">
    <name type="scientific">Caldicellulosiruptor naganoensis</name>
    <dbReference type="NCBI Taxonomy" id="29324"/>
    <lineage>
        <taxon>Bacteria</taxon>
        <taxon>Bacillati</taxon>
        <taxon>Bacillota</taxon>
        <taxon>Bacillota incertae sedis</taxon>
        <taxon>Caldicellulosiruptorales</taxon>
        <taxon>Caldicellulosiruptoraceae</taxon>
        <taxon>Caldicellulosiruptor</taxon>
    </lineage>
</organism>
<name>A0ABY7BIB2_9FIRM</name>
<accession>A0ABY7BIB2</accession>
<protein>
    <submittedName>
        <fullName evidence="1">Uncharacterized protein</fullName>
    </submittedName>
</protein>
<dbReference type="Proteomes" id="UP001164745">
    <property type="component" value="Chromosome"/>
</dbReference>
<keyword evidence="2" id="KW-1185">Reference proteome</keyword>
<dbReference type="EMBL" id="CP113864">
    <property type="protein sequence ID" value="WAM31796.1"/>
    <property type="molecule type" value="Genomic_DNA"/>
</dbReference>
<sequence>MYRIFCESYQNFCKSFENSTAQDEFRYKIAKVFELIVDLNRFQQERERNSELYKNLCDLLWFMQQNIDKYPKFKTFFVDFGVKRNCAHPVWNNTSKYS</sequence>